<evidence type="ECO:0000313" key="1">
    <source>
        <dbReference type="EMBL" id="AEA42236.1"/>
    </source>
</evidence>
<dbReference type="OrthoDB" id="9799897at2"/>
<reference evidence="2" key="2">
    <citation type="submission" date="2011-02" db="EMBL/GenBank/DDBJ databases">
        <title>The complete genome of Fluviicola taffensis DSM 16823.</title>
        <authorList>
            <consortium name="US DOE Joint Genome Institute (JGI-PGF)"/>
            <person name="Lucas S."/>
            <person name="Copeland A."/>
            <person name="Lapidus A."/>
            <person name="Bruce D."/>
            <person name="Goodwin L."/>
            <person name="Pitluck S."/>
            <person name="Kyrpides N."/>
            <person name="Mavromatis K."/>
            <person name="Ivanova N."/>
            <person name="Mikhailova N."/>
            <person name="Pagani I."/>
            <person name="Chertkov O."/>
            <person name="Detter J.C."/>
            <person name="Han C."/>
            <person name="Tapia R."/>
            <person name="Land M."/>
            <person name="Hauser L."/>
            <person name="Markowitz V."/>
            <person name="Cheng J.-F."/>
            <person name="Hugenholtz P."/>
            <person name="Woyke T."/>
            <person name="Wu D."/>
            <person name="Tindall B."/>
            <person name="Pomrenke H.G."/>
            <person name="Brambilla E."/>
            <person name="Klenk H.-P."/>
            <person name="Eisen J.A."/>
        </authorList>
    </citation>
    <scope>NUCLEOTIDE SEQUENCE [LARGE SCALE GENOMIC DNA]</scope>
    <source>
        <strain evidence="2">DSM 16823 / RW262 / RW262</strain>
    </source>
</reference>
<dbReference type="RefSeq" id="WP_013685010.1">
    <property type="nucleotide sequence ID" value="NC_015321.1"/>
</dbReference>
<dbReference type="KEGG" id="fte:Fluta_0227"/>
<proteinExistence type="predicted"/>
<accession>F2ICK9</accession>
<keyword evidence="2" id="KW-1185">Reference proteome</keyword>
<dbReference type="STRING" id="755732.Fluta_0227"/>
<gene>
    <name evidence="1" type="ordered locus">Fluta_0227</name>
</gene>
<sequence>MIRHFIILSYLLIPVFGFSKSKESLPSVWIIKDSISKSIHKDSVKLVFTVHDYDNQLMLDQHPAIIQMKTVFETKRFTVSAKKKMFQFTVSKNAHRFQFFINSNFEELLFNHELTGGHYYEVGLNFQGMYQGRSLSPHIPPTIIRNHMVEKPVIYLYSESEQNFNLKIKTDANIQFTYPFTENEWKGTSSSNGTIQVNGLNYPYLFWDAALPAENLKLDWLNADQTPGKEIVTYLDRRLDNLGFNAKEKTDFITYWAPRIEKMKYVQLIWLQDEAINSIASLEVSPNFQQNRIYLIFKETDQIFKQPLNLKVKSLKPMNRTGNYLVEWGGIQIQSNL</sequence>
<dbReference type="eggNOG" id="COG4991">
    <property type="taxonomic scope" value="Bacteria"/>
</dbReference>
<reference evidence="1 2" key="1">
    <citation type="journal article" date="2011" name="Stand. Genomic Sci.">
        <title>Complete genome sequence of the gliding freshwater bacterium Fluviicola taffensis type strain (RW262).</title>
        <authorList>
            <person name="Woyke T."/>
            <person name="Chertkov O."/>
            <person name="Lapidus A."/>
            <person name="Nolan M."/>
            <person name="Lucas S."/>
            <person name="Del Rio T.G."/>
            <person name="Tice H."/>
            <person name="Cheng J.F."/>
            <person name="Tapia R."/>
            <person name="Han C."/>
            <person name="Goodwin L."/>
            <person name="Pitluck S."/>
            <person name="Liolios K."/>
            <person name="Pagani I."/>
            <person name="Ivanova N."/>
            <person name="Huntemann M."/>
            <person name="Mavromatis K."/>
            <person name="Mikhailova N."/>
            <person name="Pati A."/>
            <person name="Chen A."/>
            <person name="Palaniappan K."/>
            <person name="Land M."/>
            <person name="Hauser L."/>
            <person name="Brambilla E.M."/>
            <person name="Rohde M."/>
            <person name="Mwirichia R."/>
            <person name="Sikorski J."/>
            <person name="Tindall B.J."/>
            <person name="Goker M."/>
            <person name="Bristow J."/>
            <person name="Eisen J.A."/>
            <person name="Markowitz V."/>
            <person name="Hugenholtz P."/>
            <person name="Klenk H.P."/>
            <person name="Kyrpides N.C."/>
        </authorList>
    </citation>
    <scope>NUCLEOTIDE SEQUENCE [LARGE SCALE GENOMIC DNA]</scope>
    <source>
        <strain evidence="2">DSM 16823 / RW262 / RW262</strain>
    </source>
</reference>
<evidence type="ECO:0000313" key="2">
    <source>
        <dbReference type="Proteomes" id="UP000007463"/>
    </source>
</evidence>
<dbReference type="AlphaFoldDB" id="F2ICK9"/>
<dbReference type="HOGENOM" id="CLU_823235_0_0_10"/>
<dbReference type="Proteomes" id="UP000007463">
    <property type="component" value="Chromosome"/>
</dbReference>
<organism evidence="1 2">
    <name type="scientific">Fluviicola taffensis (strain DSM 16823 / NCIMB 13979 / RW262)</name>
    <dbReference type="NCBI Taxonomy" id="755732"/>
    <lineage>
        <taxon>Bacteria</taxon>
        <taxon>Pseudomonadati</taxon>
        <taxon>Bacteroidota</taxon>
        <taxon>Flavobacteriia</taxon>
        <taxon>Flavobacteriales</taxon>
        <taxon>Crocinitomicaceae</taxon>
        <taxon>Fluviicola</taxon>
    </lineage>
</organism>
<protein>
    <submittedName>
        <fullName evidence="1">Uncharacterized protein</fullName>
    </submittedName>
</protein>
<dbReference type="EMBL" id="CP002542">
    <property type="protein sequence ID" value="AEA42236.1"/>
    <property type="molecule type" value="Genomic_DNA"/>
</dbReference>
<name>F2ICK9_FLUTR</name>